<protein>
    <recommendedName>
        <fullName evidence="4">YncE family protein</fullName>
    </recommendedName>
</protein>
<organism evidence="2 3">
    <name type="scientific">Alloprevotella rava</name>
    <dbReference type="NCBI Taxonomy" id="671218"/>
    <lineage>
        <taxon>Bacteria</taxon>
        <taxon>Pseudomonadati</taxon>
        <taxon>Bacteroidota</taxon>
        <taxon>Bacteroidia</taxon>
        <taxon>Bacteroidales</taxon>
        <taxon>Prevotellaceae</taxon>
        <taxon>Alloprevotella</taxon>
    </lineage>
</organism>
<dbReference type="PANTHER" id="PTHR47197:SF3">
    <property type="entry name" value="DIHYDRO-HEME D1 DEHYDROGENASE"/>
    <property type="match status" value="1"/>
</dbReference>
<proteinExistence type="predicted"/>
<dbReference type="Proteomes" id="UP000541425">
    <property type="component" value="Unassembled WGS sequence"/>
</dbReference>
<feature type="chain" id="PRO_5031390596" description="YncE family protein" evidence="1">
    <location>
        <begin position="20"/>
        <end position="371"/>
    </location>
</feature>
<dbReference type="InterPro" id="IPR051200">
    <property type="entry name" value="Host-pathogen_enzymatic-act"/>
</dbReference>
<dbReference type="Gene3D" id="2.130.10.10">
    <property type="entry name" value="YVTN repeat-like/Quinoprotein amine dehydrogenase"/>
    <property type="match status" value="1"/>
</dbReference>
<comment type="caution">
    <text evidence="2">The sequence shown here is derived from an EMBL/GenBank/DDBJ whole genome shotgun (WGS) entry which is preliminary data.</text>
</comment>
<dbReference type="PANTHER" id="PTHR47197">
    <property type="entry name" value="PROTEIN NIRF"/>
    <property type="match status" value="1"/>
</dbReference>
<keyword evidence="1" id="KW-0732">Signal</keyword>
<dbReference type="SUPFAM" id="SSF50974">
    <property type="entry name" value="Nitrous oxide reductase, N-terminal domain"/>
    <property type="match status" value="1"/>
</dbReference>
<name>A0A7W5YDE5_9BACT</name>
<evidence type="ECO:0000256" key="1">
    <source>
        <dbReference type="SAM" id="SignalP"/>
    </source>
</evidence>
<feature type="signal peptide" evidence="1">
    <location>
        <begin position="1"/>
        <end position="19"/>
    </location>
</feature>
<dbReference type="RefSeq" id="WP_183694787.1">
    <property type="nucleotide sequence ID" value="NZ_JACICA010000002.1"/>
</dbReference>
<dbReference type="AlphaFoldDB" id="A0A7W5YDE5"/>
<sequence length="371" mass="40344">MKKTFKIAALSLLAGITLASCSDNEDPKKYVVPVQKEMIVLNQGNYYGGVEGTLDRLELGNTANNFWEGTLTSSVFKAANGQSLGDSPQNGVMCGSKLYVSVYASNLVWVLNPSTKKIIASVSTTEPEWVTTDGKNIYVANNNGFVTRIDTATYAKDSIKVGPNPACLVVANKHLYASISDGYNSANGYANGKKVAKIDLQTFKKTKDIPVGINPGRMDVDNAGNVFVVCMGNYGTIAPEVQRISKSDKVDKVAAGNHIVCLRNLLYVFDSQTNWSTGEVKTKVKIFNGSTLKEDSNNHFEEREMAPAPTGLFTDLNEKYVIVTSDPDGKGFNKPGFVYIYSSEGSFLKKLNVGIHPYSVIFPISYVTMVI</sequence>
<evidence type="ECO:0000313" key="2">
    <source>
        <dbReference type="EMBL" id="MBB3702189.1"/>
    </source>
</evidence>
<gene>
    <name evidence="2" type="ORF">FHS60_000642</name>
</gene>
<evidence type="ECO:0008006" key="4">
    <source>
        <dbReference type="Google" id="ProtNLM"/>
    </source>
</evidence>
<dbReference type="InterPro" id="IPR011045">
    <property type="entry name" value="N2O_reductase_N"/>
</dbReference>
<dbReference type="EMBL" id="JACICA010000002">
    <property type="protein sequence ID" value="MBB3702189.1"/>
    <property type="molecule type" value="Genomic_DNA"/>
</dbReference>
<dbReference type="InterPro" id="IPR015943">
    <property type="entry name" value="WD40/YVTN_repeat-like_dom_sf"/>
</dbReference>
<dbReference type="PROSITE" id="PS51257">
    <property type="entry name" value="PROKAR_LIPOPROTEIN"/>
    <property type="match status" value="1"/>
</dbReference>
<reference evidence="2 3" key="1">
    <citation type="submission" date="2020-08" db="EMBL/GenBank/DDBJ databases">
        <title>Genomic Encyclopedia of Type Strains, Phase IV (KMG-IV): sequencing the most valuable type-strain genomes for metagenomic binning, comparative biology and taxonomic classification.</title>
        <authorList>
            <person name="Goeker M."/>
        </authorList>
    </citation>
    <scope>NUCLEOTIDE SEQUENCE [LARGE SCALE GENOMIC DNA]</scope>
    <source>
        <strain evidence="2 3">DSM 22548</strain>
    </source>
</reference>
<accession>A0A7W5YDE5</accession>
<evidence type="ECO:0000313" key="3">
    <source>
        <dbReference type="Proteomes" id="UP000541425"/>
    </source>
</evidence>